<dbReference type="Proteomes" id="UP000024635">
    <property type="component" value="Unassembled WGS sequence"/>
</dbReference>
<dbReference type="EMBL" id="JARK01001550">
    <property type="protein sequence ID" value="EYB90791.1"/>
    <property type="molecule type" value="Genomic_DNA"/>
</dbReference>
<evidence type="ECO:0000313" key="2">
    <source>
        <dbReference type="EMBL" id="EYB90791.1"/>
    </source>
</evidence>
<accession>A0A016SKA2</accession>
<gene>
    <name evidence="2" type="primary">Acey_s0214.g2335</name>
    <name evidence="2" type="ORF">Y032_0214g2335</name>
</gene>
<sequence length="113" mass="12773">MCSAIRSSTHLERIHNDDKQHKRTKLPTATYGMAELKILHTVSFCKNLACMVYTFRGGVWAHRPYDASWRSILSGLSPGALPAVRHASRHAVRSQATPKHTHCKSKPLHNFRT</sequence>
<dbReference type="AlphaFoldDB" id="A0A016SKA2"/>
<feature type="region of interest" description="Disordered" evidence="1">
    <location>
        <begin position="92"/>
        <end position="113"/>
    </location>
</feature>
<evidence type="ECO:0000313" key="3">
    <source>
        <dbReference type="Proteomes" id="UP000024635"/>
    </source>
</evidence>
<protein>
    <submittedName>
        <fullName evidence="2">Uncharacterized protein</fullName>
    </submittedName>
</protein>
<feature type="compositionally biased region" description="Basic and acidic residues" evidence="1">
    <location>
        <begin position="9"/>
        <end position="20"/>
    </location>
</feature>
<feature type="region of interest" description="Disordered" evidence="1">
    <location>
        <begin position="1"/>
        <end position="23"/>
    </location>
</feature>
<reference evidence="3" key="1">
    <citation type="journal article" date="2015" name="Nat. Genet.">
        <title>The genome and transcriptome of the zoonotic hookworm Ancylostoma ceylanicum identify infection-specific gene families.</title>
        <authorList>
            <person name="Schwarz E.M."/>
            <person name="Hu Y."/>
            <person name="Antoshechkin I."/>
            <person name="Miller M.M."/>
            <person name="Sternberg P.W."/>
            <person name="Aroian R.V."/>
        </authorList>
    </citation>
    <scope>NUCLEOTIDE SEQUENCE</scope>
    <source>
        <strain evidence="3">HY135</strain>
    </source>
</reference>
<organism evidence="2 3">
    <name type="scientific">Ancylostoma ceylanicum</name>
    <dbReference type="NCBI Taxonomy" id="53326"/>
    <lineage>
        <taxon>Eukaryota</taxon>
        <taxon>Metazoa</taxon>
        <taxon>Ecdysozoa</taxon>
        <taxon>Nematoda</taxon>
        <taxon>Chromadorea</taxon>
        <taxon>Rhabditida</taxon>
        <taxon>Rhabditina</taxon>
        <taxon>Rhabditomorpha</taxon>
        <taxon>Strongyloidea</taxon>
        <taxon>Ancylostomatidae</taxon>
        <taxon>Ancylostomatinae</taxon>
        <taxon>Ancylostoma</taxon>
    </lineage>
</organism>
<feature type="compositionally biased region" description="Basic residues" evidence="1">
    <location>
        <begin position="99"/>
        <end position="113"/>
    </location>
</feature>
<keyword evidence="3" id="KW-1185">Reference proteome</keyword>
<evidence type="ECO:0000256" key="1">
    <source>
        <dbReference type="SAM" id="MobiDB-lite"/>
    </source>
</evidence>
<comment type="caution">
    <text evidence="2">The sequence shown here is derived from an EMBL/GenBank/DDBJ whole genome shotgun (WGS) entry which is preliminary data.</text>
</comment>
<name>A0A016SKA2_9BILA</name>
<proteinExistence type="predicted"/>